<reference evidence="2" key="1">
    <citation type="submission" date="2021-10" db="EMBL/GenBank/DDBJ databases">
        <title>Streptomyces nigrumlapis sp.nov.,an antimicrobial producing actinobacterium isolated from Black Gobi rocks.</title>
        <authorList>
            <person name="Wen Y."/>
            <person name="Zhang W."/>
            <person name="Liu X.G."/>
        </authorList>
    </citation>
    <scope>NUCLEOTIDE SEQUENCE</scope>
    <source>
        <strain evidence="2">ST13-2-2</strain>
    </source>
</reference>
<keyword evidence="3" id="KW-1185">Reference proteome</keyword>
<dbReference type="Gene3D" id="3.40.710.10">
    <property type="entry name" value="DD-peptidase/beta-lactamase superfamily"/>
    <property type="match status" value="1"/>
</dbReference>
<evidence type="ECO:0000313" key="2">
    <source>
        <dbReference type="EMBL" id="UQA94006.1"/>
    </source>
</evidence>
<dbReference type="InterPro" id="IPR012338">
    <property type="entry name" value="Beta-lactam/transpept-like"/>
</dbReference>
<proteinExistence type="predicted"/>
<dbReference type="SUPFAM" id="SSF56601">
    <property type="entry name" value="beta-lactamase/transpeptidase-like"/>
    <property type="match status" value="1"/>
</dbReference>
<sequence length="447" mass="47091">MEVQYVGDRLRELAAETGVPGAQLAVYTEGETLSLATGVQRIGAGDAVDTGTAFPYGSVSKAFTATVVMQLVSDGDVELDDTVAAFLPEFTSPADADMAAVTVRQLLSHTGGLLADHELDDVDERSLRRYAAAVAAAGLLHRPGEVFSYSNTGYNLLGRVIEAVTDMSWQSAVESFLLRPLGIDPYFLHGPAASRAVATGHAVRLERGGARPVDVFLPPTWAPASGLGGSAEDLVALARLHFGDAPSAADLLDEDVRAEMHTPVPAADAFGMADGWALGLARYGGADGGWLGHDGTVDGGTAHLRFHPGRRVAVALTANATTGTLLWPRIVEELRKAGIDVADHQHPVPDARSGQQADLERLLGDYLNGDTRFTVARHEGGLRLTDRTGLVAAMTLHGPDGLLFTARRTDADEAPYTGRFVLDGGTGEAALMQLAGRSARRERSAAR</sequence>
<feature type="domain" description="Beta-lactamase-related" evidence="1">
    <location>
        <begin position="9"/>
        <end position="323"/>
    </location>
</feature>
<dbReference type="InterPro" id="IPR050491">
    <property type="entry name" value="AmpC-like"/>
</dbReference>
<dbReference type="PANTHER" id="PTHR46825">
    <property type="entry name" value="D-ALANYL-D-ALANINE-CARBOXYPEPTIDASE/ENDOPEPTIDASE AMPH"/>
    <property type="match status" value="1"/>
</dbReference>
<dbReference type="Proteomes" id="UP000830115">
    <property type="component" value="Chromosome"/>
</dbReference>
<dbReference type="Pfam" id="PF00144">
    <property type="entry name" value="Beta-lactamase"/>
    <property type="match status" value="1"/>
</dbReference>
<gene>
    <name evidence="2" type="ORF">K9S39_20895</name>
</gene>
<dbReference type="InterPro" id="IPR001466">
    <property type="entry name" value="Beta-lactam-related"/>
</dbReference>
<evidence type="ECO:0000259" key="1">
    <source>
        <dbReference type="Pfam" id="PF00144"/>
    </source>
</evidence>
<protein>
    <submittedName>
        <fullName evidence="2">Beta-lactamase family protein</fullName>
    </submittedName>
</protein>
<evidence type="ECO:0000313" key="3">
    <source>
        <dbReference type="Proteomes" id="UP000830115"/>
    </source>
</evidence>
<organism evidence="2 3">
    <name type="scientific">Streptomyces halobius</name>
    <dbReference type="NCBI Taxonomy" id="2879846"/>
    <lineage>
        <taxon>Bacteria</taxon>
        <taxon>Bacillati</taxon>
        <taxon>Actinomycetota</taxon>
        <taxon>Actinomycetes</taxon>
        <taxon>Kitasatosporales</taxon>
        <taxon>Streptomycetaceae</taxon>
        <taxon>Streptomyces</taxon>
    </lineage>
</organism>
<accession>A0ABY4MCC0</accession>
<dbReference type="RefSeq" id="WP_248864879.1">
    <property type="nucleotide sequence ID" value="NZ_CP086322.1"/>
</dbReference>
<dbReference type="PANTHER" id="PTHR46825:SF7">
    <property type="entry name" value="D-ALANYL-D-ALANINE CARBOXYPEPTIDASE"/>
    <property type="match status" value="1"/>
</dbReference>
<dbReference type="EMBL" id="CP086322">
    <property type="protein sequence ID" value="UQA94006.1"/>
    <property type="molecule type" value="Genomic_DNA"/>
</dbReference>
<name>A0ABY4MCC0_9ACTN</name>